<dbReference type="GO" id="GO:0009073">
    <property type="term" value="P:aromatic amino acid family biosynthetic process"/>
    <property type="evidence" value="ECO:0007669"/>
    <property type="project" value="UniProtKB-KW"/>
</dbReference>
<evidence type="ECO:0000259" key="7">
    <source>
        <dbReference type="Pfam" id="PF24621"/>
    </source>
</evidence>
<dbReference type="Gene3D" id="3.40.50.1970">
    <property type="match status" value="1"/>
</dbReference>
<keyword evidence="3" id="KW-0520">NAD</keyword>
<dbReference type="AlphaFoldDB" id="A0A1M5BUJ3"/>
<feature type="domain" description="3-dehydroquinate synthase N-terminal" evidence="6">
    <location>
        <begin position="84"/>
        <end position="196"/>
    </location>
</feature>
<dbReference type="SUPFAM" id="SSF56796">
    <property type="entry name" value="Dehydroquinate synthase-like"/>
    <property type="match status" value="1"/>
</dbReference>
<protein>
    <submittedName>
        <fullName evidence="8">3-dehydroquinate synthase</fullName>
    </submittedName>
</protein>
<dbReference type="Pfam" id="PF24621">
    <property type="entry name" value="DHQS_C"/>
    <property type="match status" value="1"/>
</dbReference>
<dbReference type="EMBL" id="FQUX01000004">
    <property type="protein sequence ID" value="SHF46011.1"/>
    <property type="molecule type" value="Genomic_DNA"/>
</dbReference>
<comment type="cofactor">
    <cofactor evidence="1">
        <name>NAD(+)</name>
        <dbReference type="ChEBI" id="CHEBI:57540"/>
    </cofactor>
</comment>
<keyword evidence="4" id="KW-0057">Aromatic amino acid biosynthesis</keyword>
<dbReference type="Pfam" id="PF01761">
    <property type="entry name" value="DHQ_synthase"/>
    <property type="match status" value="1"/>
</dbReference>
<gene>
    <name evidence="8" type="ORF">SAMN03080594_104228</name>
</gene>
<dbReference type="NCBIfam" id="NF004852">
    <property type="entry name" value="PRK06203.1"/>
    <property type="match status" value="1"/>
</dbReference>
<dbReference type="GO" id="GO:0003856">
    <property type="term" value="F:3-dehydroquinate synthase activity"/>
    <property type="evidence" value="ECO:0007669"/>
    <property type="project" value="TreeGrafter"/>
</dbReference>
<dbReference type="InterPro" id="IPR056179">
    <property type="entry name" value="DHQS_C"/>
</dbReference>
<dbReference type="PANTHER" id="PTHR43622">
    <property type="entry name" value="3-DEHYDROQUINATE SYNTHASE"/>
    <property type="match status" value="1"/>
</dbReference>
<evidence type="ECO:0000256" key="2">
    <source>
        <dbReference type="ARBA" id="ARBA00022605"/>
    </source>
</evidence>
<dbReference type="Gene3D" id="1.20.1090.10">
    <property type="entry name" value="Dehydroquinate synthase-like - alpha domain"/>
    <property type="match status" value="1"/>
</dbReference>
<keyword evidence="2" id="KW-0028">Amino-acid biosynthesis</keyword>
<evidence type="ECO:0000256" key="4">
    <source>
        <dbReference type="ARBA" id="ARBA00023141"/>
    </source>
</evidence>
<keyword evidence="5" id="KW-0456">Lyase</keyword>
<dbReference type="RefSeq" id="WP_072862435.1">
    <property type="nucleotide sequence ID" value="NZ_FQUX01000004.1"/>
</dbReference>
<dbReference type="InterPro" id="IPR050071">
    <property type="entry name" value="Dehydroquinate_synthase"/>
</dbReference>
<name>A0A1M5BUJ3_9FLAO</name>
<dbReference type="PANTHER" id="PTHR43622:SF7">
    <property type="entry name" value="3-DEHYDROQUINATE SYNTHASE, CHLOROPLASTIC"/>
    <property type="match status" value="1"/>
</dbReference>
<evidence type="ECO:0000256" key="3">
    <source>
        <dbReference type="ARBA" id="ARBA00023027"/>
    </source>
</evidence>
<evidence type="ECO:0000313" key="8">
    <source>
        <dbReference type="EMBL" id="SHF46011.1"/>
    </source>
</evidence>
<dbReference type="Proteomes" id="UP000184406">
    <property type="component" value="Unassembled WGS sequence"/>
</dbReference>
<dbReference type="InterPro" id="IPR030960">
    <property type="entry name" value="DHQS/DOIS_N"/>
</dbReference>
<dbReference type="GO" id="GO:0008652">
    <property type="term" value="P:amino acid biosynthetic process"/>
    <property type="evidence" value="ECO:0007669"/>
    <property type="project" value="UniProtKB-KW"/>
</dbReference>
<feature type="domain" description="3-dehydroquinate synthase C-terminal" evidence="7">
    <location>
        <begin position="199"/>
        <end position="337"/>
    </location>
</feature>
<proteinExistence type="predicted"/>
<evidence type="ECO:0000259" key="6">
    <source>
        <dbReference type="Pfam" id="PF01761"/>
    </source>
</evidence>
<dbReference type="CDD" id="cd08198">
    <property type="entry name" value="DHQS-like"/>
    <property type="match status" value="1"/>
</dbReference>
<organism evidence="8 9">
    <name type="scientific">Arenibacter palladensis</name>
    <dbReference type="NCBI Taxonomy" id="237373"/>
    <lineage>
        <taxon>Bacteria</taxon>
        <taxon>Pseudomonadati</taxon>
        <taxon>Bacteroidota</taxon>
        <taxon>Flavobacteriia</taxon>
        <taxon>Flavobacteriales</taxon>
        <taxon>Flavobacteriaceae</taxon>
        <taxon>Arenibacter</taxon>
    </lineage>
</organism>
<dbReference type="OrthoDB" id="9806583at2"/>
<evidence type="ECO:0000256" key="5">
    <source>
        <dbReference type="ARBA" id="ARBA00023239"/>
    </source>
</evidence>
<reference evidence="9" key="1">
    <citation type="submission" date="2016-11" db="EMBL/GenBank/DDBJ databases">
        <authorList>
            <person name="Varghese N."/>
            <person name="Submissions S."/>
        </authorList>
    </citation>
    <scope>NUCLEOTIDE SEQUENCE [LARGE SCALE GENOMIC DNA]</scope>
    <source>
        <strain evidence="9">DSM 17539</strain>
    </source>
</reference>
<evidence type="ECO:0000256" key="1">
    <source>
        <dbReference type="ARBA" id="ARBA00001911"/>
    </source>
</evidence>
<evidence type="ECO:0000313" key="9">
    <source>
        <dbReference type="Proteomes" id="UP000184406"/>
    </source>
</evidence>
<accession>A0A1M5BUJ3</accession>
<sequence length="393" mass="44105">MSHYKPIEQSFKVAYEYKLHFTEHIFSMDNPLFKDIIQGYNSKGDVKVLFVIDSGVLTCHPNLSKDITSYCTRNNSVIHLTEQMVITGGEQCKNDYHHVERILNAVNDNRICRHSFVVAIGGGAIIDMVGYAAAIAHRGVKLIRIPTTVLSQNDSAVGVKNSFNILGKKNFLGTFAPAYAIINDSNFLTTLEQRDWISGIAEAVKVALIKDAVFFDFIEENSTLLRARDMESMEYLIYRCAEMHMEHIAQGGDPFESGSSRPLDFGHWAAHKLEYMTNYQLRHGEAVAIGMALDLVYAHFIGLIGKETLDRILKVLEQIGFDLHIPLQKDGDLDDLLNGIQEFREHLGGELTITLISKIGAKHDVHEIDISTMGKAIVWLNEMYKPKVSNTAC</sequence>
<keyword evidence="9" id="KW-1185">Reference proteome</keyword>